<dbReference type="InterPro" id="IPR019200">
    <property type="entry name" value="ATP_adenylylTrfase_C"/>
</dbReference>
<keyword evidence="5" id="KW-1185">Reference proteome</keyword>
<dbReference type="Gene3D" id="3.30.428.70">
    <property type="match status" value="1"/>
</dbReference>
<protein>
    <submittedName>
        <fullName evidence="4">Uncharacterized protein</fullName>
    </submittedName>
</protein>
<dbReference type="Pfam" id="PF19327">
    <property type="entry name" value="Ap4A_phos_N"/>
    <property type="match status" value="1"/>
</dbReference>
<accession>A0AAN7ACJ5</accession>
<dbReference type="GO" id="GO:0003877">
    <property type="term" value="F:ATP:ADP adenylyltransferase activity"/>
    <property type="evidence" value="ECO:0007669"/>
    <property type="project" value="InterPro"/>
</dbReference>
<evidence type="ECO:0000259" key="3">
    <source>
        <dbReference type="Pfam" id="PF19327"/>
    </source>
</evidence>
<organism evidence="4 5">
    <name type="scientific">Podospora australis</name>
    <dbReference type="NCBI Taxonomy" id="1536484"/>
    <lineage>
        <taxon>Eukaryota</taxon>
        <taxon>Fungi</taxon>
        <taxon>Dikarya</taxon>
        <taxon>Ascomycota</taxon>
        <taxon>Pezizomycotina</taxon>
        <taxon>Sordariomycetes</taxon>
        <taxon>Sordariomycetidae</taxon>
        <taxon>Sordariales</taxon>
        <taxon>Podosporaceae</taxon>
        <taxon>Podospora</taxon>
    </lineage>
</organism>
<feature type="region of interest" description="Disordered" evidence="1">
    <location>
        <begin position="1"/>
        <end position="40"/>
    </location>
</feature>
<sequence>MEQDNTTSLEPHGVRHASVSCELAPLTPTESSLSSRPEFHRAETSLTGVTLLSRQHSVSDGAPTAGNLPRKKSYGQASCSSKSFAPHELCAASQKESTTTGIHSKLFQTLHDQPNALFHSENLSAETNIDLLRISCEEGVYLPGQNTKQVETALSEFGDETCGCPRLLALFIKLKRSPSATFRQRASISPKLVERLFVDYDIHNSFLGDLIGRPDYWSAVGRAKGGWGNKTAEQPASAFEFFCQHPRWAQSSRYEKGRSAAAMQGHRAPCSVYMHHSRTQNLTLYLVAASESEDWFPSLLDRIGVLDCKGLNTSMPSGETRQALASSPFMLHTILSTVAFEQSIEYVAKVRDRLMTQIKQVNDYSDQSGNEARKPAKDRAMLEQITKELHSVSQTADTGLANAHMSIKIAERMLEAHSMFMMGRERLHKGPAAAFIRDTHQALEYARNSFYCQKDWLSSYKARKDTAMNFVFNVVTQHDSATNVDISYRMAKDSSSMNAVTILTLIFLPGTFLSVGDRSADGVLKRCVFSERNRGSTNDRLVDSIYHCGLHFDGRMLLSVVFSGSARPLARVCLAESQQGALRGKEERSGHATMGSALELDELTITENFDRGVEEGTIIYNKDFRTVGYSDNGFSFEFRLLTGLDRKPTPSSPPQSSGCRPGSDIDVSGYEVADLGSTHLVAFNKFASARPHLLVLTQDGYRRQHEPLNIDDLTALRHVLLSLADSTRRYMAIFNCGIDSGCSRLHKHMQVFPVVPGFPLWPDSEDSTVQASVPFQCFVHRLNGDELPSAEEVTAVYTKLLDRAKSALAAVGYPLDGEVPHNLILDRKWIVVVPRRQAGVNGADANAAAFLGMVWVSDEVKMKRWTEQGPANVLSQIALPAPGRLG</sequence>
<dbReference type="InterPro" id="IPR036265">
    <property type="entry name" value="HIT-like_sf"/>
</dbReference>
<reference evidence="4" key="1">
    <citation type="journal article" date="2023" name="Mol. Phylogenet. Evol.">
        <title>Genome-scale phylogeny and comparative genomics of the fungal order Sordariales.</title>
        <authorList>
            <person name="Hensen N."/>
            <person name="Bonometti L."/>
            <person name="Westerberg I."/>
            <person name="Brannstrom I.O."/>
            <person name="Guillou S."/>
            <person name="Cros-Aarteil S."/>
            <person name="Calhoun S."/>
            <person name="Haridas S."/>
            <person name="Kuo A."/>
            <person name="Mondo S."/>
            <person name="Pangilinan J."/>
            <person name="Riley R."/>
            <person name="LaButti K."/>
            <person name="Andreopoulos B."/>
            <person name="Lipzen A."/>
            <person name="Chen C."/>
            <person name="Yan M."/>
            <person name="Daum C."/>
            <person name="Ng V."/>
            <person name="Clum A."/>
            <person name="Steindorff A."/>
            <person name="Ohm R.A."/>
            <person name="Martin F."/>
            <person name="Silar P."/>
            <person name="Natvig D.O."/>
            <person name="Lalanne C."/>
            <person name="Gautier V."/>
            <person name="Ament-Velasquez S.L."/>
            <person name="Kruys A."/>
            <person name="Hutchinson M.I."/>
            <person name="Powell A.J."/>
            <person name="Barry K."/>
            <person name="Miller A.N."/>
            <person name="Grigoriev I.V."/>
            <person name="Debuchy R."/>
            <person name="Gladieux P."/>
            <person name="Hiltunen Thoren M."/>
            <person name="Johannesson H."/>
        </authorList>
    </citation>
    <scope>NUCLEOTIDE SEQUENCE</scope>
    <source>
        <strain evidence="4">PSN309</strain>
    </source>
</reference>
<evidence type="ECO:0000313" key="4">
    <source>
        <dbReference type="EMBL" id="KAK4183621.1"/>
    </source>
</evidence>
<evidence type="ECO:0000259" key="2">
    <source>
        <dbReference type="Pfam" id="PF09830"/>
    </source>
</evidence>
<feature type="domain" description="ATP adenylyltransferase C-terminal" evidence="2">
    <location>
        <begin position="772"/>
        <end position="880"/>
    </location>
</feature>
<dbReference type="PANTHER" id="PTHR38420">
    <property type="entry name" value="AP-4-A PHOSPHORYLASE II"/>
    <property type="match status" value="1"/>
</dbReference>
<dbReference type="AlphaFoldDB" id="A0AAN7ACJ5"/>
<dbReference type="Proteomes" id="UP001302126">
    <property type="component" value="Unassembled WGS sequence"/>
</dbReference>
<reference evidence="4" key="2">
    <citation type="submission" date="2023-05" db="EMBL/GenBank/DDBJ databases">
        <authorList>
            <consortium name="Lawrence Berkeley National Laboratory"/>
            <person name="Steindorff A."/>
            <person name="Hensen N."/>
            <person name="Bonometti L."/>
            <person name="Westerberg I."/>
            <person name="Brannstrom I.O."/>
            <person name="Guillou S."/>
            <person name="Cros-Aarteil S."/>
            <person name="Calhoun S."/>
            <person name="Haridas S."/>
            <person name="Kuo A."/>
            <person name="Mondo S."/>
            <person name="Pangilinan J."/>
            <person name="Riley R."/>
            <person name="Labutti K."/>
            <person name="Andreopoulos B."/>
            <person name="Lipzen A."/>
            <person name="Chen C."/>
            <person name="Yanf M."/>
            <person name="Daum C."/>
            <person name="Ng V."/>
            <person name="Clum A."/>
            <person name="Ohm R."/>
            <person name="Martin F."/>
            <person name="Silar P."/>
            <person name="Natvig D."/>
            <person name="Lalanne C."/>
            <person name="Gautier V."/>
            <person name="Ament-Velasquez S.L."/>
            <person name="Kruys A."/>
            <person name="Hutchinson M.I."/>
            <person name="Powell A.J."/>
            <person name="Barry K."/>
            <person name="Miller A.N."/>
            <person name="Grigoriev I.V."/>
            <person name="Debuchy R."/>
            <person name="Gladieux P."/>
            <person name="Thoren M.H."/>
            <person name="Johannesson H."/>
        </authorList>
    </citation>
    <scope>NUCLEOTIDE SEQUENCE</scope>
    <source>
        <strain evidence="4">PSN309</strain>
    </source>
</reference>
<name>A0AAN7ACJ5_9PEZI</name>
<dbReference type="InterPro" id="IPR045759">
    <property type="entry name" value="Ap4A_phos1/2_N"/>
</dbReference>
<comment type="caution">
    <text evidence="4">The sequence shown here is derived from an EMBL/GenBank/DDBJ whole genome shotgun (WGS) entry which is preliminary data.</text>
</comment>
<evidence type="ECO:0000256" key="1">
    <source>
        <dbReference type="SAM" id="MobiDB-lite"/>
    </source>
</evidence>
<gene>
    <name evidence="4" type="ORF">QBC35DRAFT_477992</name>
</gene>
<proteinExistence type="predicted"/>
<dbReference type="PANTHER" id="PTHR38420:SF1">
    <property type="entry name" value="PUTATIVE (AFU_ORTHOLOGUE AFUA_5G14690)-RELATED"/>
    <property type="match status" value="1"/>
</dbReference>
<dbReference type="SUPFAM" id="SSF54197">
    <property type="entry name" value="HIT-like"/>
    <property type="match status" value="1"/>
</dbReference>
<dbReference type="InterPro" id="IPR009163">
    <property type="entry name" value="Ap4A_phos1/2"/>
</dbReference>
<dbReference type="GO" id="GO:0005524">
    <property type="term" value="F:ATP binding"/>
    <property type="evidence" value="ECO:0007669"/>
    <property type="project" value="InterPro"/>
</dbReference>
<evidence type="ECO:0000313" key="5">
    <source>
        <dbReference type="Proteomes" id="UP001302126"/>
    </source>
</evidence>
<dbReference type="InterPro" id="IPR043171">
    <property type="entry name" value="Ap4A_phos1/2-like"/>
</dbReference>
<dbReference type="EMBL" id="MU864535">
    <property type="protein sequence ID" value="KAK4183621.1"/>
    <property type="molecule type" value="Genomic_DNA"/>
</dbReference>
<feature type="domain" description="Ap4A phosphorylase 1/2 N-terminal" evidence="3">
    <location>
        <begin position="630"/>
        <end position="754"/>
    </location>
</feature>
<dbReference type="GO" id="GO:0009117">
    <property type="term" value="P:nucleotide metabolic process"/>
    <property type="evidence" value="ECO:0007669"/>
    <property type="project" value="InterPro"/>
</dbReference>
<dbReference type="Pfam" id="PF09830">
    <property type="entry name" value="ATP_transf"/>
    <property type="match status" value="1"/>
</dbReference>